<keyword evidence="1" id="KW-0175">Coiled coil</keyword>
<keyword evidence="2" id="KW-0472">Membrane</keyword>
<evidence type="ECO:0000313" key="4">
    <source>
        <dbReference type="Proteomes" id="UP000007397"/>
    </source>
</evidence>
<dbReference type="KEGG" id="hhd:HBHAL_4098"/>
<gene>
    <name evidence="3" type="ordered locus">HBHAL_4098</name>
</gene>
<dbReference type="PATRIC" id="fig|866895.3.peg.3132"/>
<evidence type="ECO:0000256" key="2">
    <source>
        <dbReference type="SAM" id="Phobius"/>
    </source>
</evidence>
<keyword evidence="2" id="KW-0812">Transmembrane</keyword>
<accession>I0JQM0</accession>
<feature type="transmembrane region" description="Helical" evidence="2">
    <location>
        <begin position="5"/>
        <end position="24"/>
    </location>
</feature>
<reference evidence="3 4" key="1">
    <citation type="journal article" date="2013" name="Environ. Microbiol.">
        <title>Chloride and organic osmolytes: a hybrid strategy to cope with elevated salinities by the moderately halophilic, chloride-dependent bacterium Halobacillus halophilus.</title>
        <authorList>
            <person name="Saum S.H."/>
            <person name="Pfeiffer F."/>
            <person name="Palm P."/>
            <person name="Rampp M."/>
            <person name="Schuster S.C."/>
            <person name="Muller V."/>
            <person name="Oesterhelt D."/>
        </authorList>
    </citation>
    <scope>NUCLEOTIDE SEQUENCE [LARGE SCALE GENOMIC DNA]</scope>
    <source>
        <strain evidence="4">ATCC 35676 / DSM 2266 / JCM 20832 / KCTC 3685 / LMG 17431 / NBRC 102448 / NCIMB 2269</strain>
    </source>
</reference>
<dbReference type="RefSeq" id="WP_014644329.1">
    <property type="nucleotide sequence ID" value="NC_017668.1"/>
</dbReference>
<dbReference type="AlphaFoldDB" id="I0JQM0"/>
<keyword evidence="4" id="KW-1185">Reference proteome</keyword>
<feature type="coiled-coil region" evidence="1">
    <location>
        <begin position="138"/>
        <end position="165"/>
    </location>
</feature>
<proteinExistence type="predicted"/>
<organism evidence="3 4">
    <name type="scientific">Halobacillus halophilus (strain ATCC 35676 / DSM 2266 / JCM 20832 / KCTC 3685 / LMG 17431 / NBRC 102448 / NCIMB 2269)</name>
    <name type="common">Sporosarcina halophila</name>
    <dbReference type="NCBI Taxonomy" id="866895"/>
    <lineage>
        <taxon>Bacteria</taxon>
        <taxon>Bacillati</taxon>
        <taxon>Bacillota</taxon>
        <taxon>Bacilli</taxon>
        <taxon>Bacillales</taxon>
        <taxon>Bacillaceae</taxon>
        <taxon>Halobacillus</taxon>
    </lineage>
</organism>
<dbReference type="EMBL" id="HE717023">
    <property type="protein sequence ID" value="CCG46440.1"/>
    <property type="molecule type" value="Genomic_DNA"/>
</dbReference>
<dbReference type="eggNOG" id="ENOG5033ADQ">
    <property type="taxonomic scope" value="Bacteria"/>
</dbReference>
<dbReference type="Proteomes" id="UP000007397">
    <property type="component" value="Chromosome"/>
</dbReference>
<protein>
    <submittedName>
        <fullName evidence="3">Uncharacterized protein</fullName>
    </submittedName>
</protein>
<dbReference type="HOGENOM" id="CLU_1592271_0_0_9"/>
<keyword evidence="2" id="KW-1133">Transmembrane helix</keyword>
<name>I0JQM0_HALH3</name>
<evidence type="ECO:0000313" key="3">
    <source>
        <dbReference type="EMBL" id="CCG46440.1"/>
    </source>
</evidence>
<sequence length="167" mass="19366">MKKILLLFMVVVIAIGGYFTYVFFIQSHDTVDEEVDQLADEAYEIILPDNSAEGKMNPAEQIASYETSYEQLINEAERRMDEIVTEAQKEYVTKKQNGEDISFSYFFSKYNSAADRLEASTDEGFQTIHESFKEHIGAEKATDLKEEYRQKKKQWRANLLAEVKESF</sequence>
<evidence type="ECO:0000256" key="1">
    <source>
        <dbReference type="SAM" id="Coils"/>
    </source>
</evidence>